<evidence type="ECO:0000256" key="1">
    <source>
        <dbReference type="SAM" id="MobiDB-lite"/>
    </source>
</evidence>
<dbReference type="EMBL" id="CP003984">
    <property type="protein sequence ID" value="AII86801.1"/>
    <property type="molecule type" value="Genomic_DNA"/>
</dbReference>
<dbReference type="InterPro" id="IPR028943">
    <property type="entry name" value="ZorC_EH_Signature_dom"/>
</dbReference>
<dbReference type="AlphaFoldDB" id="A0AAN0VI54"/>
<feature type="compositionally biased region" description="Low complexity" evidence="1">
    <location>
        <begin position="503"/>
        <end position="514"/>
    </location>
</feature>
<organism evidence="3 4">
    <name type="scientific">Planktomarina temperata RCA23</name>
    <dbReference type="NCBI Taxonomy" id="666509"/>
    <lineage>
        <taxon>Bacteria</taxon>
        <taxon>Pseudomonadati</taxon>
        <taxon>Pseudomonadota</taxon>
        <taxon>Alphaproteobacteria</taxon>
        <taxon>Rhodobacterales</taxon>
        <taxon>Paracoccaceae</taxon>
        <taxon>Planktomarina</taxon>
    </lineage>
</organism>
<evidence type="ECO:0000313" key="3">
    <source>
        <dbReference type="EMBL" id="AII86801.1"/>
    </source>
</evidence>
<evidence type="ECO:0000313" key="4">
    <source>
        <dbReference type="Proteomes" id="UP000028680"/>
    </source>
</evidence>
<gene>
    <name evidence="3" type="ORF">RCA23_c12540</name>
</gene>
<dbReference type="Pfam" id="PF15611">
    <property type="entry name" value="EH_Signature"/>
    <property type="match status" value="1"/>
</dbReference>
<feature type="region of interest" description="Disordered" evidence="1">
    <location>
        <begin position="1"/>
        <end position="20"/>
    </location>
</feature>
<protein>
    <recommendedName>
        <fullName evidence="2">Zorya protein ZorC EH domain-containing protein</fullName>
    </recommendedName>
</protein>
<evidence type="ECO:0000259" key="2">
    <source>
        <dbReference type="Pfam" id="PF15611"/>
    </source>
</evidence>
<reference evidence="3 4" key="1">
    <citation type="journal article" date="2014" name="ISME J.">
        <title>Adaptation of an abundant Roseobacter RCA organism to pelagic systems revealed by genomic and transcriptomic analyses.</title>
        <authorList>
            <person name="Voget S."/>
            <person name="Wemheuer B."/>
            <person name="Brinkhoff T."/>
            <person name="Vollmers J."/>
            <person name="Dietrich S."/>
            <person name="Giebel H.A."/>
            <person name="Beardsley C."/>
            <person name="Sardemann C."/>
            <person name="Bakenhus I."/>
            <person name="Billerbeck S."/>
            <person name="Daniel R."/>
            <person name="Simon M."/>
        </authorList>
    </citation>
    <scope>NUCLEOTIDE SEQUENCE [LARGE SCALE GENOMIC DNA]</scope>
    <source>
        <strain evidence="3 4">RCA23</strain>
    </source>
</reference>
<dbReference type="RefSeq" id="WP_044049614.1">
    <property type="nucleotide sequence ID" value="NZ_CP003984.1"/>
</dbReference>
<dbReference type="Proteomes" id="UP000028680">
    <property type="component" value="Chromosome"/>
</dbReference>
<dbReference type="KEGG" id="ptp:RCA23_c12540"/>
<feature type="domain" description="Zorya protein ZorC EH" evidence="2">
    <location>
        <begin position="111"/>
        <end position="436"/>
    </location>
</feature>
<proteinExistence type="predicted"/>
<sequence>MSLSEVLIRRSQPATPSSVPNTNYVESAINRIFDRWPDINPEAREEDHEKILLQLNDIIFKNIWEDVKISFVISGFNIAFLERYNNRPDVQVITDFAFNELRATTKPSIVNALMRIYSSTFSLGSENTKKLGEMLVLKTELLSQKWKGILYEFPDYLLPQQAPETIADFMLLRKTPWVSLKQAGFNDPFASGIMDYAHQAYVAKLAPDLKNLDNIKQLFEWLIPESGKVKATGNVIVVEALIDHWLKETPPEPLRQYITENLILLYDDPRIRPERWNAVEQKYKDVIFSWLTKEDLRFFTSVVTATQKEEMWIKRRDFWLKLYDDELVDQAWVAFSPKAERYARQNLSSGKSDLGETRFARQTGRYGTETSLLFLKIGNKIFVDGCHNYKTHVWNISDRVAPKLFKSWYHCDADIMRKSPASKSHSHIPSWQSWVMEKIYATVPNSTYKPVNWDDPSRSFSNRSMEQRNAATDGQYEPARVRRSFGNRSNQNVEAAYSPTLRAQGSQSAQASQSEPMHHRRPTLESFDIDNHLMVAEVNKLQSVFSQNDYSSFNLRSSIRRVQKGQTLNTSNKKEFENLFTESVISAEDYPNLSRFLKPIFKETSGHGALTLWQPIINELVNAANQNRISISPNAKTALGKIKEGEQNLTRTDINAFENFLQNLRANKVSIDQFL</sequence>
<accession>A0AAN0VI54</accession>
<keyword evidence="4" id="KW-1185">Reference proteome</keyword>
<feature type="region of interest" description="Disordered" evidence="1">
    <location>
        <begin position="451"/>
        <end position="519"/>
    </location>
</feature>
<name>A0AAN0VI54_9RHOB</name>
<feature type="compositionally biased region" description="Polar residues" evidence="1">
    <location>
        <begin position="458"/>
        <end position="472"/>
    </location>
</feature>